<dbReference type="InterPro" id="IPR036770">
    <property type="entry name" value="Ankyrin_rpt-contain_sf"/>
</dbReference>
<dbReference type="Pfam" id="PF13637">
    <property type="entry name" value="Ank_4"/>
    <property type="match status" value="1"/>
</dbReference>
<gene>
    <name evidence="5" type="ORF">PDIGIT_LOCUS11525</name>
</gene>
<keyword evidence="6" id="KW-1185">Reference proteome</keyword>
<dbReference type="SUPFAM" id="SSF48403">
    <property type="entry name" value="Ankyrin repeat"/>
    <property type="match status" value="1"/>
</dbReference>
<evidence type="ECO:0008006" key="7">
    <source>
        <dbReference type="Google" id="ProtNLM"/>
    </source>
</evidence>
<name>A0A9W4UNT7_9PLEO</name>
<protein>
    <recommendedName>
        <fullName evidence="7">Ankyrin</fullName>
    </recommendedName>
</protein>
<evidence type="ECO:0000313" key="5">
    <source>
        <dbReference type="EMBL" id="CAI6338397.1"/>
    </source>
</evidence>
<comment type="caution">
    <text evidence="5">The sequence shown here is derived from an EMBL/GenBank/DDBJ whole genome shotgun (WGS) entry which is preliminary data.</text>
</comment>
<proteinExistence type="predicted"/>
<dbReference type="OrthoDB" id="341259at2759"/>
<dbReference type="PANTHER" id="PTHR24189:SF50">
    <property type="entry name" value="ANKYRIN REPEAT AND SOCS BOX PROTEIN 2"/>
    <property type="match status" value="1"/>
</dbReference>
<evidence type="ECO:0000256" key="3">
    <source>
        <dbReference type="PROSITE-ProRule" id="PRU00023"/>
    </source>
</evidence>
<evidence type="ECO:0000256" key="2">
    <source>
        <dbReference type="ARBA" id="ARBA00023043"/>
    </source>
</evidence>
<dbReference type="InterPro" id="IPR050745">
    <property type="entry name" value="Multifunctional_regulatory"/>
</dbReference>
<dbReference type="SMART" id="SM00248">
    <property type="entry name" value="ANK"/>
    <property type="match status" value="5"/>
</dbReference>
<dbReference type="InterPro" id="IPR002110">
    <property type="entry name" value="Ankyrin_rpt"/>
</dbReference>
<evidence type="ECO:0000313" key="6">
    <source>
        <dbReference type="Proteomes" id="UP001152607"/>
    </source>
</evidence>
<feature type="repeat" description="ANK" evidence="3">
    <location>
        <begin position="320"/>
        <end position="358"/>
    </location>
</feature>
<dbReference type="PROSITE" id="PS50088">
    <property type="entry name" value="ANK_REPEAT"/>
    <property type="match status" value="1"/>
</dbReference>
<reference evidence="5" key="1">
    <citation type="submission" date="2023-01" db="EMBL/GenBank/DDBJ databases">
        <authorList>
            <person name="Van Ghelder C."/>
            <person name="Rancurel C."/>
        </authorList>
    </citation>
    <scope>NUCLEOTIDE SEQUENCE</scope>
    <source>
        <strain evidence="5">CNCM I-4278</strain>
    </source>
</reference>
<dbReference type="Gene3D" id="1.25.40.20">
    <property type="entry name" value="Ankyrin repeat-containing domain"/>
    <property type="match status" value="2"/>
</dbReference>
<feature type="region of interest" description="Disordered" evidence="4">
    <location>
        <begin position="158"/>
        <end position="184"/>
    </location>
</feature>
<evidence type="ECO:0000256" key="4">
    <source>
        <dbReference type="SAM" id="MobiDB-lite"/>
    </source>
</evidence>
<keyword evidence="1" id="KW-0677">Repeat</keyword>
<evidence type="ECO:0000256" key="1">
    <source>
        <dbReference type="ARBA" id="ARBA00022737"/>
    </source>
</evidence>
<dbReference type="PANTHER" id="PTHR24189">
    <property type="entry name" value="MYOTROPHIN"/>
    <property type="match status" value="1"/>
</dbReference>
<dbReference type="EMBL" id="CAOQHR010000008">
    <property type="protein sequence ID" value="CAI6338397.1"/>
    <property type="molecule type" value="Genomic_DNA"/>
</dbReference>
<sequence>MRSADNPERVRRHFNDLARYLPIHQAIARGNLPQLISLVSKSAYDINECDETCGTPIHVCIRMNNLPAFLHLALHGADVNALDKGATRHLSDSPIRLAVRLGRRGFVRALWDMGVDRERREPDDEMTLLQVAADENRVDVLRDLLDWSEDEWVLVDKPRHQENDAGSRTANPETPGSGLQHGNIVEPNKDREEALMLAAGAWYPDIVSVLLQRCEYTQMQLRRAIFLVACSKPEFEGYGSTWDGSRISDGSLRGASLVEILLDTDMGVKDGICALGERIEVVHELCRSTLCGMMGPIPHKNGILKLLLSRGADPNWQGPDGRTSMHNAIAGNRSLGRYFEEVAVLLLENGARMDIADNSGNTASDLLGKHINEGLAEKLLLRSSQIQKELPIR</sequence>
<dbReference type="Proteomes" id="UP001152607">
    <property type="component" value="Unassembled WGS sequence"/>
</dbReference>
<accession>A0A9W4UNT7</accession>
<dbReference type="AlphaFoldDB" id="A0A9W4UNT7"/>
<keyword evidence="2 3" id="KW-0040">ANK repeat</keyword>
<organism evidence="5 6">
    <name type="scientific">Periconia digitata</name>
    <dbReference type="NCBI Taxonomy" id="1303443"/>
    <lineage>
        <taxon>Eukaryota</taxon>
        <taxon>Fungi</taxon>
        <taxon>Dikarya</taxon>
        <taxon>Ascomycota</taxon>
        <taxon>Pezizomycotina</taxon>
        <taxon>Dothideomycetes</taxon>
        <taxon>Pleosporomycetidae</taxon>
        <taxon>Pleosporales</taxon>
        <taxon>Massarineae</taxon>
        <taxon>Periconiaceae</taxon>
        <taxon>Periconia</taxon>
    </lineage>
</organism>